<evidence type="ECO:0000313" key="1">
    <source>
        <dbReference type="EMBL" id="MPM19631.1"/>
    </source>
</evidence>
<organism evidence="1">
    <name type="scientific">bioreactor metagenome</name>
    <dbReference type="NCBI Taxonomy" id="1076179"/>
    <lineage>
        <taxon>unclassified sequences</taxon>
        <taxon>metagenomes</taxon>
        <taxon>ecological metagenomes</taxon>
    </lineage>
</organism>
<dbReference type="EMBL" id="VSSQ01003212">
    <property type="protein sequence ID" value="MPM19631.1"/>
    <property type="molecule type" value="Genomic_DNA"/>
</dbReference>
<dbReference type="AlphaFoldDB" id="A0A644XV71"/>
<gene>
    <name evidence="1" type="ORF">SDC9_66057</name>
</gene>
<accession>A0A644XV71</accession>
<protein>
    <submittedName>
        <fullName evidence="1">Uncharacterized protein</fullName>
    </submittedName>
</protein>
<sequence length="52" mass="6452">MVCRRVVLFFPQLEVFLFFFLKRKRKETKRTINLSYLSFSEEKETKRLFIGM</sequence>
<comment type="caution">
    <text evidence="1">The sequence shown here is derived from an EMBL/GenBank/DDBJ whole genome shotgun (WGS) entry which is preliminary data.</text>
</comment>
<proteinExistence type="predicted"/>
<name>A0A644XV71_9ZZZZ</name>
<reference evidence="1" key="1">
    <citation type="submission" date="2019-08" db="EMBL/GenBank/DDBJ databases">
        <authorList>
            <person name="Kucharzyk K."/>
            <person name="Murdoch R.W."/>
            <person name="Higgins S."/>
            <person name="Loffler F."/>
        </authorList>
    </citation>
    <scope>NUCLEOTIDE SEQUENCE</scope>
</reference>